<name>A0A016TVU8_9BILA</name>
<comment type="caution">
    <text evidence="1">The sequence shown here is derived from an EMBL/GenBank/DDBJ whole genome shotgun (WGS) entry which is preliminary data.</text>
</comment>
<organism evidence="1 2">
    <name type="scientific">Ancylostoma ceylanicum</name>
    <dbReference type="NCBI Taxonomy" id="53326"/>
    <lineage>
        <taxon>Eukaryota</taxon>
        <taxon>Metazoa</taxon>
        <taxon>Ecdysozoa</taxon>
        <taxon>Nematoda</taxon>
        <taxon>Chromadorea</taxon>
        <taxon>Rhabditida</taxon>
        <taxon>Rhabditina</taxon>
        <taxon>Rhabditomorpha</taxon>
        <taxon>Strongyloidea</taxon>
        <taxon>Ancylostomatidae</taxon>
        <taxon>Ancylostomatinae</taxon>
        <taxon>Ancylostoma</taxon>
    </lineage>
</organism>
<keyword evidence="2" id="KW-1185">Reference proteome</keyword>
<dbReference type="OrthoDB" id="413582at2759"/>
<dbReference type="Proteomes" id="UP000024635">
    <property type="component" value="Unassembled WGS sequence"/>
</dbReference>
<reference evidence="2" key="1">
    <citation type="journal article" date="2015" name="Nat. Genet.">
        <title>The genome and transcriptome of the zoonotic hookworm Ancylostoma ceylanicum identify infection-specific gene families.</title>
        <authorList>
            <person name="Schwarz E.M."/>
            <person name="Hu Y."/>
            <person name="Antoshechkin I."/>
            <person name="Miller M.M."/>
            <person name="Sternberg P.W."/>
            <person name="Aroian R.V."/>
        </authorList>
    </citation>
    <scope>NUCLEOTIDE SEQUENCE</scope>
    <source>
        <strain evidence="2">HY135</strain>
    </source>
</reference>
<proteinExistence type="predicted"/>
<evidence type="ECO:0000313" key="1">
    <source>
        <dbReference type="EMBL" id="EYC06762.1"/>
    </source>
</evidence>
<dbReference type="AlphaFoldDB" id="A0A016TVU8"/>
<sequence>MYARNTCDRKIIWKKYVDPSPITWPLLGAPAPLTLLFFTTLSHMLTFECGALYLGRGLRPTQVIAGQNWGRTPQAIQDLAATLEKGQSDPKIDYVAIEHDLDDLLQMLPPAQCFEWEDPSAVVGQTQRKGPTVIQPLDIGVAKGHKRTVVERCEAVLQPDL</sequence>
<dbReference type="EMBL" id="JARK01001410">
    <property type="protein sequence ID" value="EYC06762.1"/>
    <property type="molecule type" value="Genomic_DNA"/>
</dbReference>
<accession>A0A016TVU8</accession>
<protein>
    <submittedName>
        <fullName evidence="1">Uncharacterized protein</fullName>
    </submittedName>
</protein>
<gene>
    <name evidence="1" type="primary">Acey_s0074.g880</name>
    <name evidence="1" type="ORF">Y032_0074g880</name>
</gene>
<evidence type="ECO:0000313" key="2">
    <source>
        <dbReference type="Proteomes" id="UP000024635"/>
    </source>
</evidence>